<dbReference type="PANTHER" id="PTHR30482:SF4">
    <property type="entry name" value="SLR1201 PROTEIN"/>
    <property type="match status" value="1"/>
</dbReference>
<dbReference type="Pfam" id="PF02653">
    <property type="entry name" value="BPD_transp_2"/>
    <property type="match status" value="1"/>
</dbReference>
<protein>
    <recommendedName>
        <fullName evidence="8">Branched-chain amino acid ABC transporter permease</fullName>
    </recommendedName>
</protein>
<feature type="transmembrane region" description="Helical" evidence="6">
    <location>
        <begin position="91"/>
        <end position="113"/>
    </location>
</feature>
<proteinExistence type="predicted"/>
<sequence>MFNLKIIEKLTGENIAILIIFILMALLPVFISGYVIFILPQYMLFGLLAVSLCILWGYSGIISFGQAAFFAIGAYTMGIVMREGGAINPSYIGIVCGALLSGIVALIVGYFLFSAKVRSSYFVLATLALSIIVEQLAKSQKEITGGWNGLFVDRITLTAGKFFEYSLFNDIPMYYFVFFITLLSFLSIKWLMSSKFGKILIGIRENEDRILALGYNTSFYKTLVFAISGLLAGLAGSIYGTHAGFVDPSLARVLFSTEVIVWVAIGGRNSLIGSLTGGILVASLSNYLNSITPEYWQLIIGIIFIIVIILFRGGLAGGVEKIYNKINLKIK</sequence>
<name>A0A382AG26_9ZZZZ</name>
<evidence type="ECO:0008006" key="8">
    <source>
        <dbReference type="Google" id="ProtNLM"/>
    </source>
</evidence>
<dbReference type="PANTHER" id="PTHR30482">
    <property type="entry name" value="HIGH-AFFINITY BRANCHED-CHAIN AMINO ACID TRANSPORT SYSTEM PERMEASE"/>
    <property type="match status" value="1"/>
</dbReference>
<keyword evidence="2" id="KW-1003">Cell membrane</keyword>
<dbReference type="CDD" id="cd06581">
    <property type="entry name" value="TM_PBP1_LivM_like"/>
    <property type="match status" value="1"/>
</dbReference>
<evidence type="ECO:0000256" key="6">
    <source>
        <dbReference type="SAM" id="Phobius"/>
    </source>
</evidence>
<dbReference type="GO" id="GO:0015658">
    <property type="term" value="F:branched-chain amino acid transmembrane transporter activity"/>
    <property type="evidence" value="ECO:0007669"/>
    <property type="project" value="InterPro"/>
</dbReference>
<evidence type="ECO:0000256" key="2">
    <source>
        <dbReference type="ARBA" id="ARBA00022475"/>
    </source>
</evidence>
<dbReference type="EMBL" id="UINC01025161">
    <property type="protein sequence ID" value="SVB00241.1"/>
    <property type="molecule type" value="Genomic_DNA"/>
</dbReference>
<feature type="transmembrane region" description="Helical" evidence="6">
    <location>
        <begin position="173"/>
        <end position="192"/>
    </location>
</feature>
<feature type="transmembrane region" description="Helical" evidence="6">
    <location>
        <begin position="259"/>
        <end position="283"/>
    </location>
</feature>
<dbReference type="InterPro" id="IPR001851">
    <property type="entry name" value="ABC_transp_permease"/>
</dbReference>
<dbReference type="AlphaFoldDB" id="A0A382AG26"/>
<feature type="transmembrane region" description="Helical" evidence="6">
    <location>
        <begin position="15"/>
        <end position="37"/>
    </location>
</feature>
<keyword evidence="4 6" id="KW-1133">Transmembrane helix</keyword>
<dbReference type="GO" id="GO:0005886">
    <property type="term" value="C:plasma membrane"/>
    <property type="evidence" value="ECO:0007669"/>
    <property type="project" value="UniProtKB-SubCell"/>
</dbReference>
<keyword evidence="5 6" id="KW-0472">Membrane</keyword>
<feature type="transmembrane region" description="Helical" evidence="6">
    <location>
        <begin position="120"/>
        <end position="137"/>
    </location>
</feature>
<feature type="transmembrane region" description="Helical" evidence="6">
    <location>
        <begin position="44"/>
        <end position="71"/>
    </location>
</feature>
<feature type="transmembrane region" description="Helical" evidence="6">
    <location>
        <begin position="295"/>
        <end position="315"/>
    </location>
</feature>
<keyword evidence="3 6" id="KW-0812">Transmembrane</keyword>
<evidence type="ECO:0000256" key="4">
    <source>
        <dbReference type="ARBA" id="ARBA00022989"/>
    </source>
</evidence>
<accession>A0A382AG26</accession>
<reference evidence="7" key="1">
    <citation type="submission" date="2018-05" db="EMBL/GenBank/DDBJ databases">
        <authorList>
            <person name="Lanie J.A."/>
            <person name="Ng W.-L."/>
            <person name="Kazmierczak K.M."/>
            <person name="Andrzejewski T.M."/>
            <person name="Davidsen T.M."/>
            <person name="Wayne K.J."/>
            <person name="Tettelin H."/>
            <person name="Glass J.I."/>
            <person name="Rusch D."/>
            <person name="Podicherti R."/>
            <person name="Tsui H.-C.T."/>
            <person name="Winkler M.E."/>
        </authorList>
    </citation>
    <scope>NUCLEOTIDE SEQUENCE</scope>
</reference>
<evidence type="ECO:0000313" key="7">
    <source>
        <dbReference type="EMBL" id="SVB00241.1"/>
    </source>
</evidence>
<evidence type="ECO:0000256" key="3">
    <source>
        <dbReference type="ARBA" id="ARBA00022692"/>
    </source>
</evidence>
<organism evidence="7">
    <name type="scientific">marine metagenome</name>
    <dbReference type="NCBI Taxonomy" id="408172"/>
    <lineage>
        <taxon>unclassified sequences</taxon>
        <taxon>metagenomes</taxon>
        <taxon>ecological metagenomes</taxon>
    </lineage>
</organism>
<feature type="transmembrane region" description="Helical" evidence="6">
    <location>
        <begin position="219"/>
        <end position="239"/>
    </location>
</feature>
<dbReference type="InterPro" id="IPR043428">
    <property type="entry name" value="LivM-like"/>
</dbReference>
<gene>
    <name evidence="7" type="ORF">METZ01_LOCUS153095</name>
</gene>
<evidence type="ECO:0000256" key="5">
    <source>
        <dbReference type="ARBA" id="ARBA00023136"/>
    </source>
</evidence>
<evidence type="ECO:0000256" key="1">
    <source>
        <dbReference type="ARBA" id="ARBA00004651"/>
    </source>
</evidence>
<comment type="subcellular location">
    <subcellularLocation>
        <location evidence="1">Cell membrane</location>
        <topology evidence="1">Multi-pass membrane protein</topology>
    </subcellularLocation>
</comment>